<evidence type="ECO:0000313" key="2">
    <source>
        <dbReference type="Proteomes" id="UP000011599"/>
    </source>
</evidence>
<keyword evidence="2" id="KW-1185">Reference proteome</keyword>
<gene>
    <name evidence="1" type="ORF">C496_23321</name>
</gene>
<dbReference type="STRING" id="1114856.GCA_000383975_04678"/>
<dbReference type="RefSeq" id="WP_006092980.1">
    <property type="nucleotide sequence ID" value="NZ_AOHW01000056.1"/>
</dbReference>
<organism evidence="1 2">
    <name type="scientific">Natronorubrum tibetense GA33</name>
    <dbReference type="NCBI Taxonomy" id="1114856"/>
    <lineage>
        <taxon>Archaea</taxon>
        <taxon>Methanobacteriati</taxon>
        <taxon>Methanobacteriota</taxon>
        <taxon>Stenosarchaea group</taxon>
        <taxon>Halobacteria</taxon>
        <taxon>Halobacteriales</taxon>
        <taxon>Natrialbaceae</taxon>
        <taxon>Natronorubrum</taxon>
    </lineage>
</organism>
<sequence length="61" mass="7263">MTQPAREFWTGENEYQDLAERYERGIEIVSPEYSRNCRCGWPYCTYGASTVTYYEYRGESV</sequence>
<reference evidence="1 2" key="1">
    <citation type="journal article" date="2014" name="PLoS Genet.">
        <title>Phylogenetically driven sequencing of extremely halophilic archaea reveals strategies for static and dynamic osmo-response.</title>
        <authorList>
            <person name="Becker E.A."/>
            <person name="Seitzer P.M."/>
            <person name="Tritt A."/>
            <person name="Larsen D."/>
            <person name="Krusor M."/>
            <person name="Yao A.I."/>
            <person name="Wu D."/>
            <person name="Madern D."/>
            <person name="Eisen J.A."/>
            <person name="Darling A.E."/>
            <person name="Facciotti M.T."/>
        </authorList>
    </citation>
    <scope>NUCLEOTIDE SEQUENCE [LARGE SCALE GENOMIC DNA]</scope>
    <source>
        <strain evidence="1 2">GA33</strain>
    </source>
</reference>
<name>L9VES7_9EURY</name>
<protein>
    <submittedName>
        <fullName evidence="1">Uncharacterized protein</fullName>
    </submittedName>
</protein>
<evidence type="ECO:0000313" key="1">
    <source>
        <dbReference type="EMBL" id="ELY35559.1"/>
    </source>
</evidence>
<proteinExistence type="predicted"/>
<dbReference type="Proteomes" id="UP000011599">
    <property type="component" value="Unassembled WGS sequence"/>
</dbReference>
<dbReference type="PATRIC" id="fig|1114856.3.peg.4813"/>
<dbReference type="EMBL" id="AOHW01000056">
    <property type="protein sequence ID" value="ELY35559.1"/>
    <property type="molecule type" value="Genomic_DNA"/>
</dbReference>
<accession>L9VES7</accession>
<dbReference type="AlphaFoldDB" id="L9VES7"/>
<comment type="caution">
    <text evidence="1">The sequence shown here is derived from an EMBL/GenBank/DDBJ whole genome shotgun (WGS) entry which is preliminary data.</text>
</comment>